<evidence type="ECO:0000256" key="5">
    <source>
        <dbReference type="PIRSR" id="PIRSR000137-2"/>
    </source>
</evidence>
<name>A0A212TC12_9BURK</name>
<evidence type="ECO:0000259" key="7">
    <source>
        <dbReference type="PROSITE" id="PS00623"/>
    </source>
</evidence>
<keyword evidence="9" id="KW-1185">Reference proteome</keyword>
<dbReference type="Pfam" id="PF05199">
    <property type="entry name" value="GMC_oxred_C"/>
    <property type="match status" value="1"/>
</dbReference>
<reference evidence="8 9" key="1">
    <citation type="submission" date="2017-06" db="EMBL/GenBank/DDBJ databases">
        <authorList>
            <person name="Kim H.J."/>
            <person name="Triplett B.A."/>
        </authorList>
    </citation>
    <scope>NUCLEOTIDE SEQUENCE [LARGE SCALE GENOMIC DNA]</scope>
    <source>
        <strain evidence="8 9">MWH-VicM1</strain>
    </source>
</reference>
<dbReference type="SUPFAM" id="SSF54373">
    <property type="entry name" value="FAD-linked reductases, C-terminal domain"/>
    <property type="match status" value="1"/>
</dbReference>
<dbReference type="GO" id="GO:0016614">
    <property type="term" value="F:oxidoreductase activity, acting on CH-OH group of donors"/>
    <property type="evidence" value="ECO:0007669"/>
    <property type="project" value="InterPro"/>
</dbReference>
<evidence type="ECO:0000256" key="2">
    <source>
        <dbReference type="ARBA" id="ARBA00010790"/>
    </source>
</evidence>
<protein>
    <submittedName>
        <fullName evidence="8">Choline dehydrogenase</fullName>
    </submittedName>
</protein>
<dbReference type="Gene3D" id="3.30.560.10">
    <property type="entry name" value="Glucose Oxidase, domain 3"/>
    <property type="match status" value="1"/>
</dbReference>
<evidence type="ECO:0000256" key="3">
    <source>
        <dbReference type="ARBA" id="ARBA00022630"/>
    </source>
</evidence>
<feature type="binding site" evidence="5">
    <location>
        <position position="94"/>
    </location>
    <ligand>
        <name>FAD</name>
        <dbReference type="ChEBI" id="CHEBI:57692"/>
    </ligand>
</feature>
<proteinExistence type="inferred from homology"/>
<evidence type="ECO:0000256" key="4">
    <source>
        <dbReference type="ARBA" id="ARBA00022827"/>
    </source>
</evidence>
<accession>A0A212TC12</accession>
<organism evidence="8 9">
    <name type="scientific">Polynucleobacter victoriensis</name>
    <dbReference type="NCBI Taxonomy" id="2049319"/>
    <lineage>
        <taxon>Bacteria</taxon>
        <taxon>Pseudomonadati</taxon>
        <taxon>Pseudomonadota</taxon>
        <taxon>Betaproteobacteria</taxon>
        <taxon>Burkholderiales</taxon>
        <taxon>Burkholderiaceae</taxon>
        <taxon>Polynucleobacter</taxon>
    </lineage>
</organism>
<dbReference type="PANTHER" id="PTHR11552:SF147">
    <property type="entry name" value="CHOLINE DEHYDROGENASE, MITOCHONDRIAL"/>
    <property type="match status" value="1"/>
</dbReference>
<dbReference type="PANTHER" id="PTHR11552">
    <property type="entry name" value="GLUCOSE-METHANOL-CHOLINE GMC OXIDOREDUCTASE"/>
    <property type="match status" value="1"/>
</dbReference>
<gene>
    <name evidence="8" type="ORF">SAMN06295916_0921</name>
</gene>
<dbReference type="AlphaFoldDB" id="A0A212TC12"/>
<feature type="domain" description="Glucose-methanol-choline oxidoreductase N-terminal" evidence="7">
    <location>
        <begin position="92"/>
        <end position="115"/>
    </location>
</feature>
<feature type="binding site" evidence="5">
    <location>
        <position position="230"/>
    </location>
    <ligand>
        <name>FAD</name>
        <dbReference type="ChEBI" id="CHEBI:57692"/>
    </ligand>
</feature>
<dbReference type="Pfam" id="PF00732">
    <property type="entry name" value="GMC_oxred_N"/>
    <property type="match status" value="1"/>
</dbReference>
<comment type="cofactor">
    <cofactor evidence="1 5">
        <name>FAD</name>
        <dbReference type="ChEBI" id="CHEBI:57692"/>
    </cofactor>
</comment>
<dbReference type="Gene3D" id="3.50.50.60">
    <property type="entry name" value="FAD/NAD(P)-binding domain"/>
    <property type="match status" value="1"/>
</dbReference>
<evidence type="ECO:0000256" key="6">
    <source>
        <dbReference type="RuleBase" id="RU003968"/>
    </source>
</evidence>
<comment type="similarity">
    <text evidence="2 6">Belongs to the GMC oxidoreductase family.</text>
</comment>
<sequence length="543" mass="59307">MAQANNQDQIFDQPFDYIIVGAGSAGCVLANRLSSNPSLRVLLIDAGSKDAYPWIHIPVGYLYCINNPKTDWLFKTSNQPGLNNRSLIYPRGKVLGGSSSINGMIYMRGQAEDYNAWAETTGDSSWGWDAVLPLFKKMEDYHGGANEFHGAGGPWRVDKQRLSWKVLDVFRLAASQAGIPAVDDFNRGDNFGSSYFDVTQKNGWRLNASKAFLNPIKTRKNLIVLTNALVDHLVVDGKRCSGVKFKHAGQTFFAKASKETLLSAGAIGSVQILERSGIGNADHLKSIGINVAHDLPGVGENLQDHLQIRMVYKINRLKTLNTIASNWWGKLLIGLQYLLTRSGPMSMAPSQLGLFAHSSSEHVRPNIQYHVQPLSLDKFGDPLHTFNAFTASVCNLRPTSRGSVHIRSKDPEASPLINPNYLDANEDKKVAVDAVRFTRQIIAQSAFAQYAPTELKPGKQFTTDKELLGQVGEIGTTIFHPIGTCKMGKPDDPMAVVDSDLKVIGLTGLRVVDASVMPTITSGNTAAPTMMIAEKISALLLAQ</sequence>
<evidence type="ECO:0000256" key="1">
    <source>
        <dbReference type="ARBA" id="ARBA00001974"/>
    </source>
</evidence>
<evidence type="ECO:0000313" key="8">
    <source>
        <dbReference type="EMBL" id="SNC63597.1"/>
    </source>
</evidence>
<dbReference type="EMBL" id="FYEX01000001">
    <property type="protein sequence ID" value="SNC63597.1"/>
    <property type="molecule type" value="Genomic_DNA"/>
</dbReference>
<dbReference type="OrthoDB" id="9785276at2"/>
<dbReference type="SUPFAM" id="SSF51905">
    <property type="entry name" value="FAD/NAD(P)-binding domain"/>
    <property type="match status" value="1"/>
</dbReference>
<dbReference type="InterPro" id="IPR007867">
    <property type="entry name" value="GMC_OxRtase_C"/>
</dbReference>
<dbReference type="InterPro" id="IPR036188">
    <property type="entry name" value="FAD/NAD-bd_sf"/>
</dbReference>
<keyword evidence="4 5" id="KW-0274">FAD</keyword>
<dbReference type="PIRSF" id="PIRSF000137">
    <property type="entry name" value="Alcohol_oxidase"/>
    <property type="match status" value="1"/>
</dbReference>
<dbReference type="Proteomes" id="UP000197215">
    <property type="component" value="Unassembled WGS sequence"/>
</dbReference>
<dbReference type="InterPro" id="IPR000172">
    <property type="entry name" value="GMC_OxRdtase_N"/>
</dbReference>
<evidence type="ECO:0000313" key="9">
    <source>
        <dbReference type="Proteomes" id="UP000197215"/>
    </source>
</evidence>
<dbReference type="RefSeq" id="WP_088812775.1">
    <property type="nucleotide sequence ID" value="NZ_FYEX01000001.1"/>
</dbReference>
<dbReference type="InterPro" id="IPR012132">
    <property type="entry name" value="GMC_OxRdtase"/>
</dbReference>
<dbReference type="GO" id="GO:0050660">
    <property type="term" value="F:flavin adenine dinucleotide binding"/>
    <property type="evidence" value="ECO:0007669"/>
    <property type="project" value="InterPro"/>
</dbReference>
<dbReference type="PROSITE" id="PS00623">
    <property type="entry name" value="GMC_OXRED_1"/>
    <property type="match status" value="1"/>
</dbReference>
<keyword evidence="3 6" id="KW-0285">Flavoprotein</keyword>